<proteinExistence type="predicted"/>
<organism evidence="2 3">
    <name type="scientific">Larimichthys crocea</name>
    <name type="common">Large yellow croaker</name>
    <name type="synonym">Pseudosciaena crocea</name>
    <dbReference type="NCBI Taxonomy" id="215358"/>
    <lineage>
        <taxon>Eukaryota</taxon>
        <taxon>Metazoa</taxon>
        <taxon>Chordata</taxon>
        <taxon>Craniata</taxon>
        <taxon>Vertebrata</taxon>
        <taxon>Euteleostomi</taxon>
        <taxon>Actinopterygii</taxon>
        <taxon>Neopterygii</taxon>
        <taxon>Teleostei</taxon>
        <taxon>Neoteleostei</taxon>
        <taxon>Acanthomorphata</taxon>
        <taxon>Eupercaria</taxon>
        <taxon>Sciaenidae</taxon>
        <taxon>Larimichthys</taxon>
    </lineage>
</organism>
<comment type="caution">
    <text evidence="2">The sequence shown here is derived from an EMBL/GenBank/DDBJ whole genome shotgun (WGS) entry which is preliminary data.</text>
</comment>
<evidence type="ECO:0000313" key="2">
    <source>
        <dbReference type="EMBL" id="KAE8296598.1"/>
    </source>
</evidence>
<sequence length="195" mass="20894">MGLSVPCLNLLAPLDLTGPTQTQRSGVIGWVTQGLTKVLPQPDDKYKETQEVIEEEEHTEVYDVQTMPDYDPLPHIPVVEMVSEDEGEGESASHQLPSSTVVNWIKQMVPQPILPPGVVPETTKSARSSVDKTLSPPPESLSGISLDTDSKASNVVGWFVSGLGLKMPQPAAPPKDDAEGHTEALQKGGKALRAP</sequence>
<dbReference type="Proteomes" id="UP000424527">
    <property type="component" value="Unassembled WGS sequence"/>
</dbReference>
<gene>
    <name evidence="2" type="ORF">D5F01_LYC05359</name>
</gene>
<evidence type="ECO:0008006" key="4">
    <source>
        <dbReference type="Google" id="ProtNLM"/>
    </source>
</evidence>
<feature type="region of interest" description="Disordered" evidence="1">
    <location>
        <begin position="166"/>
        <end position="195"/>
    </location>
</feature>
<feature type="compositionally biased region" description="Basic and acidic residues" evidence="1">
    <location>
        <begin position="174"/>
        <end position="184"/>
    </location>
</feature>
<feature type="region of interest" description="Disordered" evidence="1">
    <location>
        <begin position="115"/>
        <end position="146"/>
    </location>
</feature>
<dbReference type="EMBL" id="REGW02000005">
    <property type="protein sequence ID" value="KAE8296598.1"/>
    <property type="molecule type" value="Genomic_DNA"/>
</dbReference>
<evidence type="ECO:0000256" key="1">
    <source>
        <dbReference type="SAM" id="MobiDB-lite"/>
    </source>
</evidence>
<keyword evidence="3" id="KW-1185">Reference proteome</keyword>
<accession>A0A6G0IYL3</accession>
<name>A0A6G0IYL3_LARCR</name>
<feature type="compositionally biased region" description="Polar residues" evidence="1">
    <location>
        <begin position="122"/>
        <end position="132"/>
    </location>
</feature>
<reference evidence="2 3" key="1">
    <citation type="submission" date="2019-07" db="EMBL/GenBank/DDBJ databases">
        <title>Chromosome genome assembly for large yellow croaker.</title>
        <authorList>
            <person name="Xiao S."/>
        </authorList>
    </citation>
    <scope>NUCLEOTIDE SEQUENCE [LARGE SCALE GENOMIC DNA]</scope>
    <source>
        <strain evidence="2">JMULYC20181020</strain>
        <tissue evidence="2">Muscle</tissue>
    </source>
</reference>
<evidence type="ECO:0000313" key="3">
    <source>
        <dbReference type="Proteomes" id="UP000424527"/>
    </source>
</evidence>
<protein>
    <recommendedName>
        <fullName evidence="4">Cyclic nucleotide-gated cation channel beta-1</fullName>
    </recommendedName>
</protein>
<dbReference type="AlphaFoldDB" id="A0A6G0IYL3"/>